<protein>
    <submittedName>
        <fullName evidence="1">Uncharacterized protein</fullName>
    </submittedName>
</protein>
<dbReference type="Pfam" id="PF20328">
    <property type="entry name" value="DUF6623"/>
    <property type="match status" value="1"/>
</dbReference>
<dbReference type="InterPro" id="IPR046731">
    <property type="entry name" value="DUF6623"/>
</dbReference>
<dbReference type="RefSeq" id="WP_012927229.1">
    <property type="nucleotide sequence ID" value="NC_013730.1"/>
</dbReference>
<evidence type="ECO:0000313" key="1">
    <source>
        <dbReference type="EMBL" id="ADB38697.1"/>
    </source>
</evidence>
<dbReference type="eggNOG" id="ENOG5033ABD">
    <property type="taxonomic scope" value="Bacteria"/>
</dbReference>
<sequence>MAIHASWIQGNALTVESPELLNRIGHFGWGADMSLKPGKGSWFHIPIPSPVLVPEGRTKIQRFFLLFDAEGGSIRNVHLYDGSAKIQEFNNLLLTGEHRVSIDAQNGFTLSAPHVVAFGIGISFFFIADIGFDSAIPPSRLIVGSAGGDFFV</sequence>
<proteinExistence type="predicted"/>
<dbReference type="EMBL" id="CP001769">
    <property type="protein sequence ID" value="ADB38697.1"/>
    <property type="molecule type" value="Genomic_DNA"/>
</dbReference>
<dbReference type="AlphaFoldDB" id="D2QIB3"/>
<keyword evidence="2" id="KW-1185">Reference proteome</keyword>
<reference evidence="1 2" key="1">
    <citation type="journal article" date="2010" name="Stand. Genomic Sci.">
        <title>Complete genome sequence of Spirosoma linguale type strain (1).</title>
        <authorList>
            <person name="Lail K."/>
            <person name="Sikorski J."/>
            <person name="Saunders E."/>
            <person name="Lapidus A."/>
            <person name="Glavina Del Rio T."/>
            <person name="Copeland A."/>
            <person name="Tice H."/>
            <person name="Cheng J.-F."/>
            <person name="Lucas S."/>
            <person name="Nolan M."/>
            <person name="Bruce D."/>
            <person name="Goodwin L."/>
            <person name="Pitluck S."/>
            <person name="Ivanova N."/>
            <person name="Mavromatis K."/>
            <person name="Ovchinnikova G."/>
            <person name="Pati A."/>
            <person name="Chen A."/>
            <person name="Palaniappan K."/>
            <person name="Land M."/>
            <person name="Hauser L."/>
            <person name="Chang Y.-J."/>
            <person name="Jeffries C.D."/>
            <person name="Chain P."/>
            <person name="Brettin T."/>
            <person name="Detter J.C."/>
            <person name="Schuetze A."/>
            <person name="Rohde M."/>
            <person name="Tindall B.J."/>
            <person name="Goeker M."/>
            <person name="Bristow J."/>
            <person name="Eisen J.A."/>
            <person name="Markowitz V."/>
            <person name="Hugenholtz P."/>
            <person name="Kyrpides N.C."/>
            <person name="Klenk H.-P."/>
            <person name="Chen F."/>
        </authorList>
    </citation>
    <scope>NUCLEOTIDE SEQUENCE [LARGE SCALE GENOMIC DNA]</scope>
    <source>
        <strain evidence="2">ATCC 33905 / DSM 74 / LMG 10896 / Claus 1</strain>
    </source>
</reference>
<dbReference type="KEGG" id="sli:Slin_2681"/>
<organism evidence="1 2">
    <name type="scientific">Spirosoma linguale (strain ATCC 33905 / DSM 74 / LMG 10896 / Claus 1)</name>
    <dbReference type="NCBI Taxonomy" id="504472"/>
    <lineage>
        <taxon>Bacteria</taxon>
        <taxon>Pseudomonadati</taxon>
        <taxon>Bacteroidota</taxon>
        <taxon>Cytophagia</taxon>
        <taxon>Cytophagales</taxon>
        <taxon>Cytophagaceae</taxon>
        <taxon>Spirosoma</taxon>
    </lineage>
</organism>
<dbReference type="HOGENOM" id="CLU_1718915_0_0_10"/>
<evidence type="ECO:0000313" key="2">
    <source>
        <dbReference type="Proteomes" id="UP000002028"/>
    </source>
</evidence>
<accession>D2QIB3</accession>
<dbReference type="Proteomes" id="UP000002028">
    <property type="component" value="Chromosome"/>
</dbReference>
<gene>
    <name evidence="1" type="ordered locus">Slin_2681</name>
</gene>
<name>D2QIB3_SPILD</name>